<dbReference type="AlphaFoldDB" id="A0A3L8Q1K1"/>
<dbReference type="EMBL" id="QZEI01000002">
    <property type="protein sequence ID" value="RLV61526.1"/>
    <property type="molecule type" value="Genomic_DNA"/>
</dbReference>
<sequence>MLSKKNKSSGLTYIADGTQITGDTEFSGDALVGGNLNGAISSKSTVTIEKSGTIEGELNCKEVSISGTFKGKLSCDRLVITSTGLFDGEARSDSIEIFEGGQFIGSRFSNQAIENNDAYNVTPIEKAQ</sequence>
<dbReference type="Pfam" id="PF04519">
    <property type="entry name" value="Bactofilin"/>
    <property type="match status" value="1"/>
</dbReference>
<proteinExistence type="inferred from homology"/>
<dbReference type="InterPro" id="IPR007607">
    <property type="entry name" value="BacA/B"/>
</dbReference>
<evidence type="ECO:0000313" key="2">
    <source>
        <dbReference type="EMBL" id="RLV61526.1"/>
    </source>
</evidence>
<comment type="caution">
    <text evidence="2">The sequence shown here is derived from an EMBL/GenBank/DDBJ whole genome shotgun (WGS) entry which is preliminary data.</text>
</comment>
<gene>
    <name evidence="2" type="ORF">D5018_01375</name>
</gene>
<dbReference type="Proteomes" id="UP000281474">
    <property type="component" value="Unassembled WGS sequence"/>
</dbReference>
<evidence type="ECO:0000313" key="3">
    <source>
        <dbReference type="Proteomes" id="UP000281474"/>
    </source>
</evidence>
<dbReference type="PANTHER" id="PTHR35024">
    <property type="entry name" value="HYPOTHETICAL CYTOSOLIC PROTEIN"/>
    <property type="match status" value="1"/>
</dbReference>
<organism evidence="2 3">
    <name type="scientific">Parashewanella curva</name>
    <dbReference type="NCBI Taxonomy" id="2338552"/>
    <lineage>
        <taxon>Bacteria</taxon>
        <taxon>Pseudomonadati</taxon>
        <taxon>Pseudomonadota</taxon>
        <taxon>Gammaproteobacteria</taxon>
        <taxon>Alteromonadales</taxon>
        <taxon>Shewanellaceae</taxon>
        <taxon>Parashewanella</taxon>
    </lineage>
</organism>
<keyword evidence="3" id="KW-1185">Reference proteome</keyword>
<protein>
    <submittedName>
        <fullName evidence="2">Polymer-forming cytoskeletal protein</fullName>
    </submittedName>
</protein>
<accession>A0A3L8Q1K1</accession>
<dbReference type="PANTHER" id="PTHR35024:SF4">
    <property type="entry name" value="POLYMER-FORMING CYTOSKELETAL PROTEIN"/>
    <property type="match status" value="1"/>
</dbReference>
<name>A0A3L8Q1K1_9GAMM</name>
<comment type="similarity">
    <text evidence="1">Belongs to the bactofilin family.</text>
</comment>
<evidence type="ECO:0000256" key="1">
    <source>
        <dbReference type="ARBA" id="ARBA00044755"/>
    </source>
</evidence>
<dbReference type="RefSeq" id="WP_121837199.1">
    <property type="nucleotide sequence ID" value="NZ_ML014754.1"/>
</dbReference>
<dbReference type="OrthoDB" id="7352220at2"/>
<reference evidence="2 3" key="1">
    <citation type="submission" date="2018-09" db="EMBL/GenBank/DDBJ databases">
        <title>Phylogeny of the Shewanellaceae, and recommendation for two new genera, Pseudoshewanella and Parashewanella.</title>
        <authorList>
            <person name="Wang G."/>
        </authorList>
    </citation>
    <scope>NUCLEOTIDE SEQUENCE [LARGE SCALE GENOMIC DNA]</scope>
    <source>
        <strain evidence="2 3">C51</strain>
    </source>
</reference>